<keyword evidence="1" id="KW-0732">Signal</keyword>
<evidence type="ECO:0000313" key="2">
    <source>
        <dbReference type="EMBL" id="MBE1504259.1"/>
    </source>
</evidence>
<evidence type="ECO:0008006" key="4">
    <source>
        <dbReference type="Google" id="ProtNLM"/>
    </source>
</evidence>
<accession>A0ABR9IM59</accession>
<evidence type="ECO:0000313" key="3">
    <source>
        <dbReference type="Proteomes" id="UP000620262"/>
    </source>
</evidence>
<feature type="signal peptide" evidence="1">
    <location>
        <begin position="1"/>
        <end position="19"/>
    </location>
</feature>
<organism evidence="2 3">
    <name type="scientific">Rhizobium viscosum</name>
    <name type="common">Arthrobacter viscosus</name>
    <dbReference type="NCBI Taxonomy" id="1673"/>
    <lineage>
        <taxon>Bacteria</taxon>
        <taxon>Pseudomonadati</taxon>
        <taxon>Pseudomonadota</taxon>
        <taxon>Alphaproteobacteria</taxon>
        <taxon>Hyphomicrobiales</taxon>
        <taxon>Rhizobiaceae</taxon>
        <taxon>Rhizobium/Agrobacterium group</taxon>
        <taxon>Rhizobium</taxon>
    </lineage>
</organism>
<dbReference type="EMBL" id="JADBEC010000001">
    <property type="protein sequence ID" value="MBE1504259.1"/>
    <property type="molecule type" value="Genomic_DNA"/>
</dbReference>
<dbReference type="PROSITE" id="PS51257">
    <property type="entry name" value="PROKAR_LIPOPROTEIN"/>
    <property type="match status" value="1"/>
</dbReference>
<gene>
    <name evidence="2" type="ORF">H4W29_001440</name>
</gene>
<sequence length="104" mass="11099">MMTRIVGVVGLVATMAALAGCIDRANAPVLVPVASPVNPPGVTHSLCMSDANAMYDEANKQYDLRAQMTGHRDAMERETNASSAAHRQYVSCVASQGYRPLYAN</sequence>
<proteinExistence type="predicted"/>
<reference evidence="2 3" key="1">
    <citation type="submission" date="2020-10" db="EMBL/GenBank/DDBJ databases">
        <title>Sequencing the genomes of 1000 actinobacteria strains.</title>
        <authorList>
            <person name="Klenk H.-P."/>
        </authorList>
    </citation>
    <scope>NUCLEOTIDE SEQUENCE [LARGE SCALE GENOMIC DNA]</scope>
    <source>
        <strain evidence="2 3">DSM 7307</strain>
    </source>
</reference>
<protein>
    <recommendedName>
        <fullName evidence="4">Lipoprotein</fullName>
    </recommendedName>
</protein>
<feature type="chain" id="PRO_5045321922" description="Lipoprotein" evidence="1">
    <location>
        <begin position="20"/>
        <end position="104"/>
    </location>
</feature>
<dbReference type="Proteomes" id="UP000620262">
    <property type="component" value="Unassembled WGS sequence"/>
</dbReference>
<dbReference type="RefSeq" id="WP_192728315.1">
    <property type="nucleotide sequence ID" value="NZ_BAAAVL010000001.1"/>
</dbReference>
<evidence type="ECO:0000256" key="1">
    <source>
        <dbReference type="SAM" id="SignalP"/>
    </source>
</evidence>
<comment type="caution">
    <text evidence="2">The sequence shown here is derived from an EMBL/GenBank/DDBJ whole genome shotgun (WGS) entry which is preliminary data.</text>
</comment>
<name>A0ABR9IM59_RHIVS</name>
<keyword evidence="3" id="KW-1185">Reference proteome</keyword>